<keyword evidence="1" id="KW-0175">Coiled coil</keyword>
<dbReference type="Proteomes" id="UP000035680">
    <property type="component" value="Unassembled WGS sequence"/>
</dbReference>
<sequence length="692" mass="82338">MANTMSNNEMTSFQDMLEVINQNYKSICEKYDAISDAYYLKVETIKETFPKIKNDLRRLEELKNKVKIIKEQKETMMFDFLSAIESKPEIKEQYMKLLSSKKRLSEAKEKYMIKEIEKTILELLTFKNYDSIMKKIEENKEFIMSTESYRNVLVEKFKKICDNLLDHITFPFDEEIDINFHNKTINEIESIMVLINMVSEENEENPYVLEMLFSRINERYNLHFNSKVMTNNPSKPELFLTALNNWYTSNIVLIKKLVCPILKKDSLWIDKKFKNMLLSLGVKKINDWLRKEKVMQNPEMLGHLLDSVLFSVTEVEGLYSLTEESTQNLLLVFYDDEDILERWLCMEKQTLKIVLNKYLDSLFNDKEVENYAESKEYSTNVSDILYVIQSSCQRYEMIKKIEVKKIFIKQMLEVLLLFRNDLLDIENNQENPICNVGIKVANILIKIHSTLKEMELYLFIEDEEMFMFELDILDDKMTYDEVIYSFKEIWLRLIDNQCNELLKKSDKYLTPYINERWHGMVRTSIDIMNTTNQEITESFLHFIYHLRSTYLKMETMYPSKWLEVIVDKMNHKLFSKLINDLIMKKNFNEYGAKQIMFDVKNGLTTMLNDIFIHNDHYGLFKDSILCNSRYIKLIDFLNLLSMHPAVGLLLRDAAKDNPDEILIPKLDEFNFVGIVTREEILKILDRKCDLLS</sequence>
<keyword evidence="2" id="KW-1185">Reference proteome</keyword>
<name>A0A0K0FTY5_STRVS</name>
<dbReference type="STRING" id="75913.A0A0K0FTY5"/>
<organism evidence="2 3">
    <name type="scientific">Strongyloides venezuelensis</name>
    <name type="common">Threadworm</name>
    <dbReference type="NCBI Taxonomy" id="75913"/>
    <lineage>
        <taxon>Eukaryota</taxon>
        <taxon>Metazoa</taxon>
        <taxon>Ecdysozoa</taxon>
        <taxon>Nematoda</taxon>
        <taxon>Chromadorea</taxon>
        <taxon>Rhabditida</taxon>
        <taxon>Tylenchina</taxon>
        <taxon>Panagrolaimomorpha</taxon>
        <taxon>Strongyloidoidea</taxon>
        <taxon>Strongyloididae</taxon>
        <taxon>Strongyloides</taxon>
    </lineage>
</organism>
<dbReference type="InterPro" id="IPR007528">
    <property type="entry name" value="RINT1_Tip20"/>
</dbReference>
<protein>
    <submittedName>
        <fullName evidence="3">RAD50-interacting protein 1 (inferred by orthology to a human protein)</fullName>
    </submittedName>
</protein>
<reference evidence="2" key="1">
    <citation type="submission" date="2014-07" db="EMBL/GenBank/DDBJ databases">
        <authorList>
            <person name="Martin A.A"/>
            <person name="De Silva N."/>
        </authorList>
    </citation>
    <scope>NUCLEOTIDE SEQUENCE</scope>
</reference>
<evidence type="ECO:0000313" key="3">
    <source>
        <dbReference type="WBParaSite" id="SVE_1579700.1"/>
    </source>
</evidence>
<reference evidence="3" key="2">
    <citation type="submission" date="2015-08" db="UniProtKB">
        <authorList>
            <consortium name="WormBaseParasite"/>
        </authorList>
    </citation>
    <scope>IDENTIFICATION</scope>
</reference>
<dbReference type="PANTHER" id="PTHR13520">
    <property type="entry name" value="RAD50-INTERACTING PROTEIN 1 RINT-1"/>
    <property type="match status" value="1"/>
</dbReference>
<dbReference type="Pfam" id="PF04437">
    <property type="entry name" value="RINT1_TIP1"/>
    <property type="match status" value="1"/>
</dbReference>
<feature type="coiled-coil region" evidence="1">
    <location>
        <begin position="52"/>
        <end position="79"/>
    </location>
</feature>
<evidence type="ECO:0000313" key="2">
    <source>
        <dbReference type="Proteomes" id="UP000035680"/>
    </source>
</evidence>
<accession>A0A0K0FTY5</accession>
<dbReference type="InterPro" id="IPR042044">
    <property type="entry name" value="EXOC6PINT-1/Sec15/Tip20_C_dom2"/>
</dbReference>
<dbReference type="AlphaFoldDB" id="A0A0K0FTY5"/>
<dbReference type="Gene3D" id="1.20.58.670">
    <property type="entry name" value="Dsl1p vesicle tethering complex, Tip20p subunit, domain D"/>
    <property type="match status" value="1"/>
</dbReference>
<evidence type="ECO:0000256" key="1">
    <source>
        <dbReference type="SAM" id="Coils"/>
    </source>
</evidence>
<dbReference type="WBParaSite" id="SVE_1579700.1">
    <property type="protein sequence ID" value="SVE_1579700.1"/>
    <property type="gene ID" value="SVE_1579700"/>
</dbReference>
<dbReference type="GO" id="GO:0060628">
    <property type="term" value="P:regulation of ER to Golgi vesicle-mediated transport"/>
    <property type="evidence" value="ECO:0007669"/>
    <property type="project" value="TreeGrafter"/>
</dbReference>
<dbReference type="GO" id="GO:0070939">
    <property type="term" value="C:Dsl1/NZR complex"/>
    <property type="evidence" value="ECO:0007669"/>
    <property type="project" value="InterPro"/>
</dbReference>
<dbReference type="GO" id="GO:0006888">
    <property type="term" value="P:endoplasmic reticulum to Golgi vesicle-mediated transport"/>
    <property type="evidence" value="ECO:0007669"/>
    <property type="project" value="InterPro"/>
</dbReference>
<dbReference type="GO" id="GO:0006890">
    <property type="term" value="P:retrograde vesicle-mediated transport, Golgi to endoplasmic reticulum"/>
    <property type="evidence" value="ECO:0007669"/>
    <property type="project" value="InterPro"/>
</dbReference>
<dbReference type="PANTHER" id="PTHR13520:SF0">
    <property type="entry name" value="RAD50-INTERACTING PROTEIN 1"/>
    <property type="match status" value="1"/>
</dbReference>
<proteinExistence type="predicted"/>